<gene>
    <name evidence="2" type="ORF">CIL03_13970</name>
</gene>
<evidence type="ECO:0000313" key="2">
    <source>
        <dbReference type="EMBL" id="OZU87809.1"/>
    </source>
</evidence>
<evidence type="ECO:0000313" key="3">
    <source>
        <dbReference type="Proteomes" id="UP000216498"/>
    </source>
</evidence>
<sequence length="317" mass="36140">MADVMKQVVQEILQGNKTVISKKVENSTKNPETDSNLKHIKRPNYQRLKKDERLSYTGKSYQTSPNSLRTDDKKSNASKLPKQFNEESISSLHSISLVQGNVPKKNHTHSQERHHQAIKSRIIGNTKNGGCVWFFPKLPKELMGSFHRPLNSASVGVVKMPECLPSYLLIINEVIRNNQGVKFHLSWSKEAGTPFTAELYDDNVDRLGKIMNDIYQKLNRRSFKQYETYTAVSPSPWLSSQMNISSSIDGIAFLEGISYYTNIVLMDLLLKNFETSDFSYEINSNYLLLKGNYHIISKLITELKKEAARLVSSDTMI</sequence>
<dbReference type="AlphaFoldDB" id="A0A265N8M9"/>
<evidence type="ECO:0000256" key="1">
    <source>
        <dbReference type="SAM" id="MobiDB-lite"/>
    </source>
</evidence>
<dbReference type="RefSeq" id="WP_094886497.1">
    <property type="nucleotide sequence ID" value="NZ_NPMS01000007.1"/>
</dbReference>
<protein>
    <submittedName>
        <fullName evidence="2">Uncharacterized protein</fullName>
    </submittedName>
</protein>
<dbReference type="Proteomes" id="UP000216498">
    <property type="component" value="Unassembled WGS sequence"/>
</dbReference>
<dbReference type="EMBL" id="NPMS01000007">
    <property type="protein sequence ID" value="OZU87809.1"/>
    <property type="molecule type" value="Genomic_DNA"/>
</dbReference>
<proteinExistence type="predicted"/>
<feature type="compositionally biased region" description="Polar residues" evidence="1">
    <location>
        <begin position="57"/>
        <end position="68"/>
    </location>
</feature>
<name>A0A265N8M9_9BACI</name>
<comment type="caution">
    <text evidence="2">The sequence shown here is derived from an EMBL/GenBank/DDBJ whole genome shotgun (WGS) entry which is preliminary data.</text>
</comment>
<reference evidence="2 3" key="1">
    <citation type="submission" date="2017-08" db="EMBL/GenBank/DDBJ databases">
        <title>Virgibacillus indicus sp. nov. and Virgibacillus profoundi sp. nov, two moderately halophilic bacteria isolated from marine sediment by using the Microfluidic Streak Plate.</title>
        <authorList>
            <person name="Xu B."/>
            <person name="Hu B."/>
            <person name="Wang J."/>
            <person name="Zhu Y."/>
            <person name="Huang L."/>
            <person name="Du W."/>
            <person name="Huang Y."/>
        </authorList>
    </citation>
    <scope>NUCLEOTIDE SEQUENCE [LARGE SCALE GENOMIC DNA]</scope>
    <source>
        <strain evidence="2 3">IO3-P2-C2</strain>
    </source>
</reference>
<feature type="region of interest" description="Disordered" evidence="1">
    <location>
        <begin position="22"/>
        <end position="86"/>
    </location>
</feature>
<keyword evidence="3" id="KW-1185">Reference proteome</keyword>
<accession>A0A265N8M9</accession>
<organism evidence="2 3">
    <name type="scientific">Virgibacillus indicus</name>
    <dbReference type="NCBI Taxonomy" id="2024554"/>
    <lineage>
        <taxon>Bacteria</taxon>
        <taxon>Bacillati</taxon>
        <taxon>Bacillota</taxon>
        <taxon>Bacilli</taxon>
        <taxon>Bacillales</taxon>
        <taxon>Bacillaceae</taxon>
        <taxon>Virgibacillus</taxon>
    </lineage>
</organism>
<feature type="compositionally biased region" description="Basic and acidic residues" evidence="1">
    <location>
        <begin position="22"/>
        <end position="37"/>
    </location>
</feature>
<dbReference type="OrthoDB" id="2988087at2"/>